<dbReference type="PROSITE" id="PS51783">
    <property type="entry name" value="PH_BEACH"/>
    <property type="match status" value="1"/>
</dbReference>
<comment type="caution">
    <text evidence="6">The sequence shown here is derived from an EMBL/GenBank/DDBJ whole genome shotgun (WGS) entry which is preliminary data.</text>
</comment>
<evidence type="ECO:0000259" key="4">
    <source>
        <dbReference type="PROSITE" id="PS50197"/>
    </source>
</evidence>
<accession>A0AAV2PLC0</accession>
<dbReference type="InterPro" id="IPR023362">
    <property type="entry name" value="PH-BEACH_dom"/>
</dbReference>
<dbReference type="CDD" id="cd00200">
    <property type="entry name" value="WD40"/>
    <property type="match status" value="1"/>
</dbReference>
<dbReference type="CDD" id="cd06071">
    <property type="entry name" value="Beach"/>
    <property type="match status" value="1"/>
</dbReference>
<dbReference type="InterPro" id="IPR000409">
    <property type="entry name" value="BEACH_dom"/>
</dbReference>
<name>A0AAV2PLC0_MEGNR</name>
<dbReference type="PROSITE" id="PS50082">
    <property type="entry name" value="WD_REPEATS_2"/>
    <property type="match status" value="4"/>
</dbReference>
<dbReference type="AlphaFoldDB" id="A0AAV2PLC0"/>
<organism evidence="6 7">
    <name type="scientific">Meganyctiphanes norvegica</name>
    <name type="common">Northern krill</name>
    <name type="synonym">Thysanopoda norvegica</name>
    <dbReference type="NCBI Taxonomy" id="48144"/>
    <lineage>
        <taxon>Eukaryota</taxon>
        <taxon>Metazoa</taxon>
        <taxon>Ecdysozoa</taxon>
        <taxon>Arthropoda</taxon>
        <taxon>Crustacea</taxon>
        <taxon>Multicrustacea</taxon>
        <taxon>Malacostraca</taxon>
        <taxon>Eumalacostraca</taxon>
        <taxon>Eucarida</taxon>
        <taxon>Euphausiacea</taxon>
        <taxon>Euphausiidae</taxon>
        <taxon>Meganyctiphanes</taxon>
    </lineage>
</organism>
<feature type="domain" description="BEACH-type PH" evidence="5">
    <location>
        <begin position="188"/>
        <end position="286"/>
    </location>
</feature>
<dbReference type="Proteomes" id="UP001497623">
    <property type="component" value="Unassembled WGS sequence"/>
</dbReference>
<evidence type="ECO:0000259" key="5">
    <source>
        <dbReference type="PROSITE" id="PS51783"/>
    </source>
</evidence>
<sequence>MFRKKAFNILDLKSRLVYYKNFNGTHDAYGTHTDKKVAKSVTSNDAGKRFCGKFRPLEVCSKSLVFDPRDSRAPIIKIPLRSCQSIKEVSKDSCQTENGNLDNGFIEVDSTMTVEMLEQGILQPYTFRRECGVHVFELVYLSSSAVLPQVCQLHRAASLPPNDQNTMIQAISRSRQHRTKFDRSLLGDVSETVVLETQASKVTPLVTNPGTVLITTTTLYFQPHNNVEQSPVIKIGLNEIRQVIKRRFLLRQVGLEVFCREQCSFQHLFVIFKETEKRNELYCAIIDQENLVMDDLHQDNVSYQWQAGAISNYEYLCYLNSQADRSVNDLTQYPVFPWVLADYISEELDLNDPGIYRDLSKPMGALNEERLSRLKERCRDMPEPRFLYGSHYSTPGFVLFYLVRQYPQYMLCLQNGRFDHPDRMFNSLQDTWHNVTTNPSDFKELIPDFYNTEGSAEFLVNSMGINFGVRQNGKPVEDVELPPWAKNPSDVIRVMREALESDYVSNNLHNWIDLIFGYKQRGQQAELYDNLYYHLCYEGAVDLKAITDLNERLALEVQITEFGQVPGQLFKVPHPKRCLSIGLHSSLMLSNTNTQNNNQKSLVESNCESNVGDNMLSTCEALWKNISSLQQISECRAHREAITALTFTDDSQLLITVGQDALLKTYTIPKLTQIRSVHVSSMAISSCLHLPGSHTILVGSWDNMIYSYDKEFSSCQRLLEAHSDVVSCMIFQDNKLITGSWDCTVRVWSLDRTSTSNAGIKSPLSPTRSAGGSIVCELDHDSPICSISVHSGGSLLASGTQDGVLTIWLLPEAELIHQITCGEGAINAIEWSSVDNRVITATDDGKLTIVDAHMGTKICVNNIKEGIRCLAWDGRLVLCGGVYGDLIIFDMGTGEIIKRICAHKGPLISLRISSNLKYVTTGGEDKKVLLWETKT</sequence>
<dbReference type="InterPro" id="IPR036372">
    <property type="entry name" value="BEACH_dom_sf"/>
</dbReference>
<dbReference type="InterPro" id="IPR001680">
    <property type="entry name" value="WD40_rpt"/>
</dbReference>
<feature type="non-terminal residue" evidence="6">
    <location>
        <position position="935"/>
    </location>
</feature>
<dbReference type="InterPro" id="IPR019775">
    <property type="entry name" value="WD40_repeat_CS"/>
</dbReference>
<dbReference type="PROSITE" id="PS50294">
    <property type="entry name" value="WD_REPEATS_REGION"/>
    <property type="match status" value="3"/>
</dbReference>
<dbReference type="Gene3D" id="2.30.29.30">
    <property type="entry name" value="Pleckstrin-homology domain (PH domain)/Phosphotyrosine-binding domain (PTB)"/>
    <property type="match status" value="1"/>
</dbReference>
<dbReference type="CDD" id="cd01201">
    <property type="entry name" value="PH_BEACH"/>
    <property type="match status" value="1"/>
</dbReference>
<dbReference type="PROSITE" id="PS50197">
    <property type="entry name" value="BEACH"/>
    <property type="match status" value="1"/>
</dbReference>
<reference evidence="6 7" key="1">
    <citation type="submission" date="2024-05" db="EMBL/GenBank/DDBJ databases">
        <authorList>
            <person name="Wallberg A."/>
        </authorList>
    </citation>
    <scope>NUCLEOTIDE SEQUENCE [LARGE SCALE GENOMIC DNA]</scope>
</reference>
<dbReference type="PANTHER" id="PTHR13743">
    <property type="entry name" value="BEIGE/BEACH-RELATED"/>
    <property type="match status" value="1"/>
</dbReference>
<dbReference type="InterPro" id="IPR036322">
    <property type="entry name" value="WD40_repeat_dom_sf"/>
</dbReference>
<keyword evidence="7" id="KW-1185">Reference proteome</keyword>
<dbReference type="InterPro" id="IPR011993">
    <property type="entry name" value="PH-like_dom_sf"/>
</dbReference>
<dbReference type="InterPro" id="IPR057496">
    <property type="entry name" value="FAN-like_PH"/>
</dbReference>
<dbReference type="FunFam" id="1.10.1540.10:FF:000001">
    <property type="entry name" value="neurobeachin isoform X1"/>
    <property type="match status" value="1"/>
</dbReference>
<feature type="domain" description="BEACH" evidence="4">
    <location>
        <begin position="290"/>
        <end position="577"/>
    </location>
</feature>
<proteinExistence type="predicted"/>
<dbReference type="Pfam" id="PF14844">
    <property type="entry name" value="PH_BEACH"/>
    <property type="match status" value="1"/>
</dbReference>
<dbReference type="InterPro" id="IPR015943">
    <property type="entry name" value="WD40/YVTN_repeat-like_dom_sf"/>
</dbReference>
<evidence type="ECO:0000256" key="2">
    <source>
        <dbReference type="ARBA" id="ARBA00022737"/>
    </source>
</evidence>
<dbReference type="Pfam" id="PF00400">
    <property type="entry name" value="WD40"/>
    <property type="match status" value="4"/>
</dbReference>
<dbReference type="Pfam" id="PF02138">
    <property type="entry name" value="Beach"/>
    <property type="match status" value="1"/>
</dbReference>
<keyword evidence="1 3" id="KW-0853">WD repeat</keyword>
<evidence type="ECO:0000313" key="6">
    <source>
        <dbReference type="EMBL" id="CAL4060245.1"/>
    </source>
</evidence>
<dbReference type="InterPro" id="IPR050865">
    <property type="entry name" value="BEACH_Domain"/>
</dbReference>
<dbReference type="SMART" id="SM00320">
    <property type="entry name" value="WD40"/>
    <property type="match status" value="7"/>
</dbReference>
<dbReference type="Gene3D" id="2.130.10.10">
    <property type="entry name" value="YVTN repeat-like/Quinoprotein amine dehydrogenase"/>
    <property type="match status" value="2"/>
</dbReference>
<dbReference type="PANTHER" id="PTHR13743:SF123">
    <property type="entry name" value="PROTEIN FAN"/>
    <property type="match status" value="1"/>
</dbReference>
<dbReference type="Pfam" id="PF25400">
    <property type="entry name" value="PH_FAN"/>
    <property type="match status" value="1"/>
</dbReference>
<protein>
    <recommendedName>
        <fullName evidence="8">Protein FAN</fullName>
    </recommendedName>
</protein>
<feature type="repeat" description="WD" evidence="3">
    <location>
        <begin position="719"/>
        <end position="758"/>
    </location>
</feature>
<dbReference type="SUPFAM" id="SSF50978">
    <property type="entry name" value="WD40 repeat-like"/>
    <property type="match status" value="1"/>
</dbReference>
<feature type="repeat" description="WD" evidence="3">
    <location>
        <begin position="777"/>
        <end position="818"/>
    </location>
</feature>
<dbReference type="Gene3D" id="1.10.1540.10">
    <property type="entry name" value="BEACH domain"/>
    <property type="match status" value="1"/>
</dbReference>
<feature type="repeat" description="WD" evidence="3">
    <location>
        <begin position="900"/>
        <end position="935"/>
    </location>
</feature>
<gene>
    <name evidence="6" type="ORF">MNOR_LOCUS1173</name>
</gene>
<evidence type="ECO:0000313" key="7">
    <source>
        <dbReference type="Proteomes" id="UP001497623"/>
    </source>
</evidence>
<dbReference type="PROSITE" id="PS00678">
    <property type="entry name" value="WD_REPEATS_1"/>
    <property type="match status" value="1"/>
</dbReference>
<evidence type="ECO:0000256" key="3">
    <source>
        <dbReference type="PROSITE-ProRule" id="PRU00221"/>
    </source>
</evidence>
<dbReference type="SUPFAM" id="SSF50729">
    <property type="entry name" value="PH domain-like"/>
    <property type="match status" value="1"/>
</dbReference>
<dbReference type="SUPFAM" id="SSF81837">
    <property type="entry name" value="BEACH domain"/>
    <property type="match status" value="1"/>
</dbReference>
<feature type="repeat" description="WD" evidence="3">
    <location>
        <begin position="635"/>
        <end position="676"/>
    </location>
</feature>
<dbReference type="SMART" id="SM01026">
    <property type="entry name" value="Beach"/>
    <property type="match status" value="1"/>
</dbReference>
<evidence type="ECO:0008006" key="8">
    <source>
        <dbReference type="Google" id="ProtNLM"/>
    </source>
</evidence>
<evidence type="ECO:0000256" key="1">
    <source>
        <dbReference type="ARBA" id="ARBA00022574"/>
    </source>
</evidence>
<keyword evidence="2" id="KW-0677">Repeat</keyword>
<dbReference type="EMBL" id="CAXKWB010000297">
    <property type="protein sequence ID" value="CAL4060245.1"/>
    <property type="molecule type" value="Genomic_DNA"/>
</dbReference>